<dbReference type="InterPro" id="IPR024524">
    <property type="entry name" value="DUF3800"/>
</dbReference>
<protein>
    <submittedName>
        <fullName evidence="1">Protein of uncharacterized function (DUF3800)</fullName>
    </submittedName>
</protein>
<dbReference type="EMBL" id="LR134476">
    <property type="protein sequence ID" value="VEI13015.1"/>
    <property type="molecule type" value="Genomic_DNA"/>
</dbReference>
<accession>A0A3S4VSY1</accession>
<sequence length="263" mass="30702">MSSPHSSQTSQLYAYVDETGDLGARPGKASRYFGMAGILLDEKGAGEAREFIENLKDEFNVPDWKNFSWKEHVRKHERRKYISQRMGELENIQVIYVFTDKDRLNGEYVNERARLYNYVAGEMLKSLCWAAREWNREAPLSIRYSHVKNLDHNGATKPYFEKYILPNLSEILPLDIKWVDARNFKESDLADLFAGCLYAAINQDEYGNREGAYLRNVWPLVNKSEPCETSEEKSRTPLGFTPLPEYNVVDEFDWFVDIVRNRF</sequence>
<dbReference type="RefSeq" id="WP_126416175.1">
    <property type="nucleotide sequence ID" value="NZ_LR134476.1"/>
</dbReference>
<organism evidence="1 2">
    <name type="scientific">Trueperella bialowiezensis</name>
    <dbReference type="NCBI Taxonomy" id="312285"/>
    <lineage>
        <taxon>Bacteria</taxon>
        <taxon>Bacillati</taxon>
        <taxon>Actinomycetota</taxon>
        <taxon>Actinomycetes</taxon>
        <taxon>Actinomycetales</taxon>
        <taxon>Actinomycetaceae</taxon>
        <taxon>Trueperella</taxon>
    </lineage>
</organism>
<evidence type="ECO:0000313" key="2">
    <source>
        <dbReference type="Proteomes" id="UP000269542"/>
    </source>
</evidence>
<keyword evidence="2" id="KW-1185">Reference proteome</keyword>
<gene>
    <name evidence="1" type="ORF">NCTC13354_00714</name>
</gene>
<dbReference type="AlphaFoldDB" id="A0A3S4VSY1"/>
<evidence type="ECO:0000313" key="1">
    <source>
        <dbReference type="EMBL" id="VEI13015.1"/>
    </source>
</evidence>
<dbReference type="Proteomes" id="UP000269542">
    <property type="component" value="Chromosome"/>
</dbReference>
<dbReference type="Pfam" id="PF12686">
    <property type="entry name" value="DUF3800"/>
    <property type="match status" value="1"/>
</dbReference>
<name>A0A3S4VSY1_9ACTO</name>
<proteinExistence type="predicted"/>
<reference evidence="1 2" key="1">
    <citation type="submission" date="2018-12" db="EMBL/GenBank/DDBJ databases">
        <authorList>
            <consortium name="Pathogen Informatics"/>
        </authorList>
    </citation>
    <scope>NUCLEOTIDE SEQUENCE [LARGE SCALE GENOMIC DNA]</scope>
    <source>
        <strain evidence="1 2">NCTC13354</strain>
    </source>
</reference>
<dbReference type="OrthoDB" id="3684031at2"/>
<dbReference type="KEGG" id="tbw:NCTC13354_00714"/>